<dbReference type="PANTHER" id="PTHR43615:SF1">
    <property type="entry name" value="PPDK_N DOMAIN-CONTAINING PROTEIN"/>
    <property type="match status" value="1"/>
</dbReference>
<accession>A0A1Y5PKG3</accession>
<evidence type="ECO:0000259" key="1">
    <source>
        <dbReference type="SMART" id="SM00822"/>
    </source>
</evidence>
<dbReference type="PANTHER" id="PTHR43615">
    <property type="entry name" value="PHOSPHOENOLPYRUVATE SYNTHASE-RELATED"/>
    <property type="match status" value="1"/>
</dbReference>
<protein>
    <recommendedName>
        <fullName evidence="1">Ketoreductase domain-containing protein</fullName>
    </recommendedName>
</protein>
<dbReference type="EMBL" id="FLQS01000067">
    <property type="protein sequence ID" value="SBS79145.1"/>
    <property type="molecule type" value="Genomic_DNA"/>
</dbReference>
<name>A0A1Y5PKG3_9MYCO</name>
<dbReference type="AlphaFoldDB" id="A0A1Y5PKG3"/>
<dbReference type="InterPro" id="IPR036291">
    <property type="entry name" value="NAD(P)-bd_dom_sf"/>
</dbReference>
<dbReference type="Gene3D" id="3.40.50.720">
    <property type="entry name" value="NAD(P)-binding Rossmann-like Domain"/>
    <property type="match status" value="1"/>
</dbReference>
<dbReference type="SUPFAM" id="SSF51735">
    <property type="entry name" value="NAD(P)-binding Rossmann-fold domains"/>
    <property type="match status" value="1"/>
</dbReference>
<proteinExistence type="predicted"/>
<organism evidence="2">
    <name type="scientific">uncultured Mycobacterium sp</name>
    <dbReference type="NCBI Taxonomy" id="171292"/>
    <lineage>
        <taxon>Bacteria</taxon>
        <taxon>Bacillati</taxon>
        <taxon>Actinomycetota</taxon>
        <taxon>Actinomycetes</taxon>
        <taxon>Mycobacteriales</taxon>
        <taxon>Mycobacteriaceae</taxon>
        <taxon>Mycobacterium</taxon>
        <taxon>environmental samples</taxon>
    </lineage>
</organism>
<dbReference type="SUPFAM" id="SSF52009">
    <property type="entry name" value="Phosphohistidine domain"/>
    <property type="match status" value="1"/>
</dbReference>
<dbReference type="InterPro" id="IPR001509">
    <property type="entry name" value="Epimerase_deHydtase"/>
</dbReference>
<dbReference type="SMART" id="SM00822">
    <property type="entry name" value="PKS_KR"/>
    <property type="match status" value="1"/>
</dbReference>
<dbReference type="Pfam" id="PF00391">
    <property type="entry name" value="PEP-utilizers"/>
    <property type="match status" value="1"/>
</dbReference>
<dbReference type="InterPro" id="IPR036637">
    <property type="entry name" value="Phosphohistidine_dom_sf"/>
</dbReference>
<feature type="domain" description="Ketoreductase" evidence="1">
    <location>
        <begin position="4"/>
        <end position="142"/>
    </location>
</feature>
<dbReference type="InterPro" id="IPR051549">
    <property type="entry name" value="PEP_Utilizing_Enz"/>
</dbReference>
<dbReference type="InterPro" id="IPR008279">
    <property type="entry name" value="PEP-util_enz_mobile_dom"/>
</dbReference>
<dbReference type="InterPro" id="IPR057326">
    <property type="entry name" value="KR_dom"/>
</dbReference>
<dbReference type="GO" id="GO:0016772">
    <property type="term" value="F:transferase activity, transferring phosphorus-containing groups"/>
    <property type="evidence" value="ECO:0007669"/>
    <property type="project" value="InterPro"/>
</dbReference>
<gene>
    <name evidence="2" type="ORF">MHPYR_70066</name>
</gene>
<dbReference type="Pfam" id="PF01370">
    <property type="entry name" value="Epimerase"/>
    <property type="match status" value="1"/>
</dbReference>
<reference evidence="2" key="1">
    <citation type="submission" date="2016-03" db="EMBL/GenBank/DDBJ databases">
        <authorList>
            <person name="Ploux O."/>
        </authorList>
    </citation>
    <scope>NUCLEOTIDE SEQUENCE</scope>
    <source>
        <strain evidence="2">UC10</strain>
    </source>
</reference>
<evidence type="ECO:0000313" key="2">
    <source>
        <dbReference type="EMBL" id="SBS79145.1"/>
    </source>
</evidence>
<sequence length="883" mass="94814">MTGGAVLVTGGTGAFGVATTRWLARAGHDVVVFARHEPPALPKGARFVRGDIRDAESVRRGMAGCDTVVHLAWALSGSITHAEAEPINIGGTANVLQAMDDTGCERLVFASSVTAYGAHADHPEPWREYESLDPAYGLVYEWHKAQAEALIAESGVPAVRVRPTVVVGRDAHNAPANVYRQLVIPGLGGTACIQMVHQDDVGRFFAHACDSTATGPVNLAADDVLTWVEVARLARRPALPTPPSILVPAVRAMSKVASVARSAPELVDMFLHWPLADTTRLKQDFGFRLAHSSAESIADQGRHATSHIVLGMKEIRRPTKLDDARPREAAQADDAGNYVEVLSGPGCGEFDTPRADPDYPEWTCANLAEAFPGPMTPLSLALIRDALFTGADQVARLLPLDEKIRDNIRRRQLAIFGHRFYQNVSVLREMASATTGQTPEDFDHHINGAPYPDGYVRPRLAVRDVLGYLEFAWTAGPRLAGIGKEVADVERHAGEIAMTADELGALCDERLRARIEMLWGDCIAGWKVGLLCTFLVSAPAAMLERRYGEAGVTQPQGHAAGLASTRLLHGVKELSKQAKGRPAAQLLNSKMDARGWSDLQALDPEYARQVQALLDLAGHRGPGETELSNAVYSDAPWLLLRAVAGAINVSSRRPIGSPPTDRVGRLLSKAGRSMIEQRERCRDAVMRLTHQLRMALREWGARRTARGSLTNGEDIFYLSYEELFSEGADLGTTVARRRAERARLARLELPLRFAQPMRCSEPVVSSGSARSVSGVPAVSGVAVGRVRILRSPDDELQPGEVLVARVTDTGWTPFFATAAAVVTDIGGAMSHASIVAREFGIPAVVGTQNGSQVLADGQLVEVNGGTGVVTVIDGARGIATGTV</sequence>
<dbReference type="Gene3D" id="3.50.30.10">
    <property type="entry name" value="Phosphohistidine domain"/>
    <property type="match status" value="1"/>
</dbReference>